<reference evidence="9 10" key="1">
    <citation type="submission" date="2017-03" db="EMBL/GenBank/DDBJ databases">
        <title>Genome of the blue death feigning beetle - Asbolus verrucosus.</title>
        <authorList>
            <person name="Rider S.D."/>
        </authorList>
    </citation>
    <scope>NUCLEOTIDE SEQUENCE [LARGE SCALE GENOMIC DNA]</scope>
    <source>
        <strain evidence="9">Butters</strain>
        <tissue evidence="9">Head and leg muscle</tissue>
    </source>
</reference>
<sequence>AWPEAKKLKKSQLEGKFDDHPEIRTRFLEAKLSRDPGYVQLITSLKARENAREDALYIDETKPQPWYSKFTLKVEKISRFFTTLPKNTKNAPQEAAVSDNSSDSPYKNCLSEVKCAKLSDSVGDLDDFRTPTAIKKVSKLGQVKPPKNAKKRKKGASNKASMRKFIEDNFRSSDVNPDHLQMALALSESSYEAENPAGGPNSQEKTDSFKKAFEKFGFGYGKSKVEVENKRDLYQIVTSSNKKNNTKSRYRFVTPILKLRTPEEREALISSKVSLILAQNSRGCASIQNEPIKLFCQLLQQYHCSKIFKLNQMELEQLNQKGCFYSKGLEVEVSETPCGYLLKDWGRIAGRDVSPIREPSSTSNVPKKRQQKTALEATQTPNKANTTLNGNFLIKTKNITPMANYDEMDTPKIVKELDKFGLKPLKRQRGVKLLKYIYESTHPLVNDDEGEERVAKKRRTGSLHFEGVVGDIEEDEWIFERTQSKRIASCRVPLHIVWHNFVVSNPKVRENILLYEPLQLEVLHSMLKEQDKKCITIRTTQGQRYGKKLRT</sequence>
<dbReference type="GO" id="GO:0006260">
    <property type="term" value="P:DNA replication"/>
    <property type="evidence" value="ECO:0007669"/>
    <property type="project" value="InterPro"/>
</dbReference>
<dbReference type="STRING" id="1661398.A0A482VBX3"/>
<dbReference type="PANTHER" id="PTHR21541">
    <property type="entry name" value="BTB POZ DOMAIN CONTAINING 12"/>
    <property type="match status" value="1"/>
</dbReference>
<dbReference type="GO" id="GO:0033557">
    <property type="term" value="C:Slx1-Slx4 complex"/>
    <property type="evidence" value="ECO:0007669"/>
    <property type="project" value="InterPro"/>
</dbReference>
<keyword evidence="4" id="KW-0233">DNA recombination</keyword>
<keyword evidence="3" id="KW-0227">DNA damage</keyword>
<evidence type="ECO:0000256" key="7">
    <source>
        <dbReference type="ARBA" id="ARBA00029496"/>
    </source>
</evidence>
<dbReference type="CDD" id="cd22999">
    <property type="entry name" value="SAP_SLX4"/>
    <property type="match status" value="1"/>
</dbReference>
<comment type="similarity">
    <text evidence="2">Belongs to the SLX4 family.</text>
</comment>
<dbReference type="EMBL" id="QDEB01116030">
    <property type="protein sequence ID" value="RZB40783.1"/>
    <property type="molecule type" value="Genomic_DNA"/>
</dbReference>
<feature type="region of interest" description="Disordered" evidence="8">
    <location>
        <begin position="142"/>
        <end position="161"/>
    </location>
</feature>
<keyword evidence="9" id="KW-0255">Endonuclease</keyword>
<dbReference type="GO" id="GO:0004519">
    <property type="term" value="F:endonuclease activity"/>
    <property type="evidence" value="ECO:0007669"/>
    <property type="project" value="UniProtKB-KW"/>
</dbReference>
<evidence type="ECO:0000313" key="10">
    <source>
        <dbReference type="Proteomes" id="UP000292052"/>
    </source>
</evidence>
<comment type="subcellular location">
    <subcellularLocation>
        <location evidence="1">Nucleus</location>
    </subcellularLocation>
</comment>
<feature type="non-terminal residue" evidence="9">
    <location>
        <position position="1"/>
    </location>
</feature>
<dbReference type="GO" id="GO:0000712">
    <property type="term" value="P:resolution of meiotic recombination intermediates"/>
    <property type="evidence" value="ECO:0007669"/>
    <property type="project" value="TreeGrafter"/>
</dbReference>
<evidence type="ECO:0000256" key="4">
    <source>
        <dbReference type="ARBA" id="ARBA00023172"/>
    </source>
</evidence>
<evidence type="ECO:0000256" key="2">
    <source>
        <dbReference type="ARBA" id="ARBA00006661"/>
    </source>
</evidence>
<dbReference type="Proteomes" id="UP000292052">
    <property type="component" value="Unassembled WGS sequence"/>
</dbReference>
<dbReference type="OrthoDB" id="5576441at2759"/>
<keyword evidence="9" id="KW-0540">Nuclease</keyword>
<feature type="compositionally biased region" description="Basic residues" evidence="8">
    <location>
        <begin position="147"/>
        <end position="156"/>
    </location>
</feature>
<evidence type="ECO:0000256" key="3">
    <source>
        <dbReference type="ARBA" id="ARBA00022763"/>
    </source>
</evidence>
<name>A0A482VBX3_ASBVE</name>
<dbReference type="GO" id="GO:0006281">
    <property type="term" value="P:DNA repair"/>
    <property type="evidence" value="ECO:0007669"/>
    <property type="project" value="UniProtKB-KW"/>
</dbReference>
<proteinExistence type="inferred from homology"/>
<comment type="caution">
    <text evidence="9">The sequence shown here is derived from an EMBL/GenBank/DDBJ whole genome shotgun (WGS) entry which is preliminary data.</text>
</comment>
<protein>
    <recommendedName>
        <fullName evidence="7">Structure-specific endonuclease subunit SLX4</fullName>
    </recommendedName>
</protein>
<keyword evidence="6" id="KW-0539">Nucleus</keyword>
<evidence type="ECO:0000313" key="9">
    <source>
        <dbReference type="EMBL" id="RZB40783.1"/>
    </source>
</evidence>
<evidence type="ECO:0000256" key="1">
    <source>
        <dbReference type="ARBA" id="ARBA00004123"/>
    </source>
</evidence>
<dbReference type="AlphaFoldDB" id="A0A482VBX3"/>
<feature type="region of interest" description="Disordered" evidence="8">
    <location>
        <begin position="353"/>
        <end position="379"/>
    </location>
</feature>
<evidence type="ECO:0000256" key="8">
    <source>
        <dbReference type="SAM" id="MobiDB-lite"/>
    </source>
</evidence>
<dbReference type="PANTHER" id="PTHR21541:SF3">
    <property type="entry name" value="STRUCTURE-SPECIFIC ENDONUCLEASE SUBUNIT SLX4"/>
    <property type="match status" value="1"/>
</dbReference>
<gene>
    <name evidence="9" type="ORF">BDFB_001628</name>
</gene>
<dbReference type="InterPro" id="IPR018574">
    <property type="entry name" value="Structure-sp_endonuc_su_Slx4"/>
</dbReference>
<feature type="non-terminal residue" evidence="9">
    <location>
        <position position="551"/>
    </location>
</feature>
<evidence type="ECO:0000256" key="5">
    <source>
        <dbReference type="ARBA" id="ARBA00023204"/>
    </source>
</evidence>
<keyword evidence="10" id="KW-1185">Reference proteome</keyword>
<accession>A0A482VBX3</accession>
<evidence type="ECO:0000256" key="6">
    <source>
        <dbReference type="ARBA" id="ARBA00023242"/>
    </source>
</evidence>
<keyword evidence="9" id="KW-0378">Hydrolase</keyword>
<keyword evidence="5" id="KW-0234">DNA repair</keyword>
<organism evidence="9 10">
    <name type="scientific">Asbolus verrucosus</name>
    <name type="common">Desert ironclad beetle</name>
    <dbReference type="NCBI Taxonomy" id="1661398"/>
    <lineage>
        <taxon>Eukaryota</taxon>
        <taxon>Metazoa</taxon>
        <taxon>Ecdysozoa</taxon>
        <taxon>Arthropoda</taxon>
        <taxon>Hexapoda</taxon>
        <taxon>Insecta</taxon>
        <taxon>Pterygota</taxon>
        <taxon>Neoptera</taxon>
        <taxon>Endopterygota</taxon>
        <taxon>Coleoptera</taxon>
        <taxon>Polyphaga</taxon>
        <taxon>Cucujiformia</taxon>
        <taxon>Tenebrionidae</taxon>
        <taxon>Pimeliinae</taxon>
        <taxon>Asbolus</taxon>
    </lineage>
</organism>
<dbReference type="Pfam" id="PF09494">
    <property type="entry name" value="Slx4"/>
    <property type="match status" value="1"/>
</dbReference>